<dbReference type="RefSeq" id="WP_413782077.1">
    <property type="nucleotide sequence ID" value="NZ_JAUOZS010000001.1"/>
</dbReference>
<protein>
    <submittedName>
        <fullName evidence="2">CoA-binding protein</fullName>
    </submittedName>
</protein>
<feature type="domain" description="CoA-binding" evidence="1">
    <location>
        <begin position="8"/>
        <end position="96"/>
    </location>
</feature>
<comment type="caution">
    <text evidence="2">The sequence shown here is derived from an EMBL/GenBank/DDBJ whole genome shotgun (WGS) entry which is preliminary data.</text>
</comment>
<accession>A0ABU3P3L0</accession>
<keyword evidence="3" id="KW-1185">Reference proteome</keyword>
<evidence type="ECO:0000313" key="2">
    <source>
        <dbReference type="EMBL" id="MDT8903624.1"/>
    </source>
</evidence>
<reference evidence="2 3" key="1">
    <citation type="submission" date="2023-07" db="EMBL/GenBank/DDBJ databases">
        <title>The novel representative of Negativicutes class, Anaeroselena agilis gen. nov. sp. nov.</title>
        <authorList>
            <person name="Prokofeva M.I."/>
            <person name="Elcheninov A.G."/>
            <person name="Klyukina A."/>
            <person name="Kublanov I.V."/>
            <person name="Frolov E.N."/>
            <person name="Podosokorskaya O.A."/>
        </authorList>
    </citation>
    <scope>NUCLEOTIDE SEQUENCE [LARGE SCALE GENOMIC DNA]</scope>
    <source>
        <strain evidence="2 3">4137-cl</strain>
    </source>
</reference>
<name>A0ABU3P3L0_9FIRM</name>
<organism evidence="2 3">
    <name type="scientific">Anaeroselena agilis</name>
    <dbReference type="NCBI Taxonomy" id="3063788"/>
    <lineage>
        <taxon>Bacteria</taxon>
        <taxon>Bacillati</taxon>
        <taxon>Bacillota</taxon>
        <taxon>Negativicutes</taxon>
        <taxon>Acetonemataceae</taxon>
        <taxon>Anaeroselena</taxon>
    </lineage>
</organism>
<dbReference type="InterPro" id="IPR003781">
    <property type="entry name" value="CoA-bd"/>
</dbReference>
<evidence type="ECO:0000313" key="3">
    <source>
        <dbReference type="Proteomes" id="UP001254848"/>
    </source>
</evidence>
<dbReference type="SUPFAM" id="SSF51735">
    <property type="entry name" value="NAD(P)-binding Rossmann-fold domains"/>
    <property type="match status" value="1"/>
</dbReference>
<proteinExistence type="predicted"/>
<dbReference type="EMBL" id="JAUOZS010000001">
    <property type="protein sequence ID" value="MDT8903624.1"/>
    <property type="molecule type" value="Genomic_DNA"/>
</dbReference>
<dbReference type="SMART" id="SM00881">
    <property type="entry name" value="CoA_binding"/>
    <property type="match status" value="1"/>
</dbReference>
<dbReference type="Pfam" id="PF13380">
    <property type="entry name" value="CoA_binding_2"/>
    <property type="match status" value="1"/>
</dbReference>
<dbReference type="Gene3D" id="3.40.50.720">
    <property type="entry name" value="NAD(P)-binding Rossmann-like Domain"/>
    <property type="match status" value="1"/>
</dbReference>
<evidence type="ECO:0000259" key="1">
    <source>
        <dbReference type="SMART" id="SM00881"/>
    </source>
</evidence>
<dbReference type="InterPro" id="IPR036291">
    <property type="entry name" value="NAD(P)-bd_dom_sf"/>
</dbReference>
<sequence>MARLTREFFGGGEVLFVGYSSRNAGFSRKVYEAITAAGIRVYPLNPKGSGDPAVKVYRSLDELPAVPAAAYVLLGAGKAGGVVRELAARGVKRVLFHIGKTADAVVLAECRALGMETAVACPLMLFGGGIHWLHGWLAGVRR</sequence>
<gene>
    <name evidence="2" type="ORF">Q4T40_20550</name>
</gene>
<dbReference type="Proteomes" id="UP001254848">
    <property type="component" value="Unassembled WGS sequence"/>
</dbReference>